<accession>A0A6C0DJH9</accession>
<proteinExistence type="predicted"/>
<evidence type="ECO:0000313" key="1">
    <source>
        <dbReference type="EMBL" id="QHT17098.1"/>
    </source>
</evidence>
<sequence length="192" mass="22796">MSCFLFNNDDESKQKINIDDLYERKQQRDLKQLNIFNKILNRVHKRITVTARNKPNETHIWFTVPEYIFGEPVYDKGDCTGYIVADLEKTGFYVRYIHPNTLFVSWQNWVPSYVRNQIKKKTGIVVDEKGNVIKKEENDEDNDGNLDNKLFNDKQNNLQKNGKQYTPIGQYKPTGNLVYNQEMFEKIEKRFS</sequence>
<protein>
    <submittedName>
        <fullName evidence="1">Uncharacterized protein</fullName>
    </submittedName>
</protein>
<dbReference type="InterPro" id="IPR043977">
    <property type="entry name" value="DUF5759"/>
</dbReference>
<dbReference type="EMBL" id="MN739631">
    <property type="protein sequence ID" value="QHT17098.1"/>
    <property type="molecule type" value="Genomic_DNA"/>
</dbReference>
<organism evidence="1">
    <name type="scientific">viral metagenome</name>
    <dbReference type="NCBI Taxonomy" id="1070528"/>
    <lineage>
        <taxon>unclassified sequences</taxon>
        <taxon>metagenomes</taxon>
        <taxon>organismal metagenomes</taxon>
    </lineage>
</organism>
<name>A0A6C0DJH9_9ZZZZ</name>
<reference evidence="1" key="1">
    <citation type="journal article" date="2020" name="Nature">
        <title>Giant virus diversity and host interactions through global metagenomics.</title>
        <authorList>
            <person name="Schulz F."/>
            <person name="Roux S."/>
            <person name="Paez-Espino D."/>
            <person name="Jungbluth S."/>
            <person name="Walsh D.A."/>
            <person name="Denef V.J."/>
            <person name="McMahon K.D."/>
            <person name="Konstantinidis K.T."/>
            <person name="Eloe-Fadrosh E.A."/>
            <person name="Kyrpides N.C."/>
            <person name="Woyke T."/>
        </authorList>
    </citation>
    <scope>NUCLEOTIDE SEQUENCE</scope>
    <source>
        <strain evidence="1">GVMAG-M-3300023174-24</strain>
    </source>
</reference>
<dbReference type="Pfam" id="PF19063">
    <property type="entry name" value="DUF5759"/>
    <property type="match status" value="1"/>
</dbReference>
<dbReference type="AlphaFoldDB" id="A0A6C0DJH9"/>